<evidence type="ECO:0000256" key="7">
    <source>
        <dbReference type="ARBA" id="ARBA00023136"/>
    </source>
</evidence>
<dbReference type="PANTHER" id="PTHR33573:SF35">
    <property type="entry name" value="CASP-LIKE PROTEIN 4U1"/>
    <property type="match status" value="1"/>
</dbReference>
<comment type="subcellular location">
    <subcellularLocation>
        <location evidence="1 8">Cell membrane</location>
        <topology evidence="1 8">Multi-pass membrane protein</topology>
    </subcellularLocation>
</comment>
<comment type="caution">
    <text evidence="8">Lacks conserved residue(s) required for the propagation of feature annotation.</text>
</comment>
<reference evidence="11" key="1">
    <citation type="journal article" date="2019" name="Nat. Commun.">
        <title>The genome of broomcorn millet.</title>
        <authorList>
            <person name="Zou C."/>
            <person name="Miki D."/>
            <person name="Li D."/>
            <person name="Tang Q."/>
            <person name="Xiao L."/>
            <person name="Rajput S."/>
            <person name="Deng P."/>
            <person name="Jia W."/>
            <person name="Huang R."/>
            <person name="Zhang M."/>
            <person name="Sun Y."/>
            <person name="Hu J."/>
            <person name="Fu X."/>
            <person name="Schnable P.S."/>
            <person name="Li F."/>
            <person name="Zhang H."/>
            <person name="Feng B."/>
            <person name="Zhu X."/>
            <person name="Liu R."/>
            <person name="Schnable J.C."/>
            <person name="Zhu J.-K."/>
            <person name="Zhang H."/>
        </authorList>
    </citation>
    <scope>NUCLEOTIDE SEQUENCE [LARGE SCALE GENOMIC DNA]</scope>
</reference>
<accession>A0A3L6PLP4</accession>
<gene>
    <name evidence="10" type="ORF">C2845_PM18G07180</name>
</gene>
<evidence type="ECO:0000256" key="4">
    <source>
        <dbReference type="ARBA" id="ARBA00022475"/>
    </source>
</evidence>
<dbReference type="STRING" id="4540.A0A3L6PLP4"/>
<comment type="caution">
    <text evidence="10">The sequence shown here is derived from an EMBL/GenBank/DDBJ whole genome shotgun (WGS) entry which is preliminary data.</text>
</comment>
<evidence type="ECO:0000256" key="3">
    <source>
        <dbReference type="ARBA" id="ARBA00011489"/>
    </source>
</evidence>
<evidence type="ECO:0000256" key="2">
    <source>
        <dbReference type="ARBA" id="ARBA00007651"/>
    </source>
</evidence>
<comment type="similarity">
    <text evidence="2 8">Belongs to the Casparian strip membrane proteins (CASP) family.</text>
</comment>
<keyword evidence="5 8" id="KW-0812">Transmembrane</keyword>
<proteinExistence type="inferred from homology"/>
<keyword evidence="4 8" id="KW-1003">Cell membrane</keyword>
<evidence type="ECO:0000259" key="9">
    <source>
        <dbReference type="Pfam" id="PF04535"/>
    </source>
</evidence>
<dbReference type="Proteomes" id="UP000275267">
    <property type="component" value="Unassembled WGS sequence"/>
</dbReference>
<dbReference type="GO" id="GO:0005886">
    <property type="term" value="C:plasma membrane"/>
    <property type="evidence" value="ECO:0007669"/>
    <property type="project" value="UniProtKB-SubCell"/>
</dbReference>
<feature type="transmembrane region" description="Helical" evidence="8">
    <location>
        <begin position="6"/>
        <end position="24"/>
    </location>
</feature>
<organism evidence="10 11">
    <name type="scientific">Panicum miliaceum</name>
    <name type="common">Proso millet</name>
    <name type="synonym">Broomcorn millet</name>
    <dbReference type="NCBI Taxonomy" id="4540"/>
    <lineage>
        <taxon>Eukaryota</taxon>
        <taxon>Viridiplantae</taxon>
        <taxon>Streptophyta</taxon>
        <taxon>Embryophyta</taxon>
        <taxon>Tracheophyta</taxon>
        <taxon>Spermatophyta</taxon>
        <taxon>Magnoliopsida</taxon>
        <taxon>Liliopsida</taxon>
        <taxon>Poales</taxon>
        <taxon>Poaceae</taxon>
        <taxon>PACMAD clade</taxon>
        <taxon>Panicoideae</taxon>
        <taxon>Panicodae</taxon>
        <taxon>Paniceae</taxon>
        <taxon>Panicinae</taxon>
        <taxon>Panicum</taxon>
        <taxon>Panicum sect. Panicum</taxon>
    </lineage>
</organism>
<sequence length="133" mass="14637">MCYGRYAVGVNVVVCVCSISQAIAEVRRLRPQRSSTPRSTSIYCINLFLDQASSAHFLPVALTDRVQVLAYLLMSAASAAASRNNLWAARFGEDQFSRKVSVAVWLSFLGFLALSANALISMANLFRRIDMPN</sequence>
<evidence type="ECO:0000313" key="11">
    <source>
        <dbReference type="Proteomes" id="UP000275267"/>
    </source>
</evidence>
<evidence type="ECO:0000256" key="8">
    <source>
        <dbReference type="RuleBase" id="RU361233"/>
    </source>
</evidence>
<dbReference type="OrthoDB" id="691305at2759"/>
<dbReference type="InterPro" id="IPR006702">
    <property type="entry name" value="CASP_dom"/>
</dbReference>
<dbReference type="PANTHER" id="PTHR33573">
    <property type="entry name" value="CASP-LIKE PROTEIN 4A4"/>
    <property type="match status" value="1"/>
</dbReference>
<keyword evidence="6 8" id="KW-1133">Transmembrane helix</keyword>
<feature type="domain" description="Casparian strip membrane protein" evidence="9">
    <location>
        <begin position="5"/>
        <end position="113"/>
    </location>
</feature>
<evidence type="ECO:0000256" key="1">
    <source>
        <dbReference type="ARBA" id="ARBA00004651"/>
    </source>
</evidence>
<dbReference type="Pfam" id="PF04535">
    <property type="entry name" value="CASP_dom"/>
    <property type="match status" value="1"/>
</dbReference>
<evidence type="ECO:0000256" key="5">
    <source>
        <dbReference type="ARBA" id="ARBA00022692"/>
    </source>
</evidence>
<dbReference type="AlphaFoldDB" id="A0A3L6PLP4"/>
<protein>
    <recommendedName>
        <fullName evidence="8">CASP-like protein</fullName>
    </recommendedName>
</protein>
<comment type="subunit">
    <text evidence="3 8">Homodimer and heterodimers.</text>
</comment>
<keyword evidence="7 8" id="KW-0472">Membrane</keyword>
<feature type="transmembrane region" description="Helical" evidence="8">
    <location>
        <begin position="102"/>
        <end position="126"/>
    </location>
</feature>
<evidence type="ECO:0000256" key="6">
    <source>
        <dbReference type="ARBA" id="ARBA00022989"/>
    </source>
</evidence>
<dbReference type="EMBL" id="PQIB02000017">
    <property type="protein sequence ID" value="RLM58710.1"/>
    <property type="molecule type" value="Genomic_DNA"/>
</dbReference>
<evidence type="ECO:0000313" key="10">
    <source>
        <dbReference type="EMBL" id="RLM58710.1"/>
    </source>
</evidence>
<keyword evidence="11" id="KW-1185">Reference proteome</keyword>
<name>A0A3L6PLP4_PANMI</name>